<dbReference type="AlphaFoldDB" id="A0A316XKK4"/>
<keyword evidence="1" id="KW-0479">Metal-binding</keyword>
<dbReference type="InterPro" id="IPR034686">
    <property type="entry name" value="Terpene_cyclase-like_2"/>
</dbReference>
<dbReference type="GO" id="GO:0046872">
    <property type="term" value="F:metal ion binding"/>
    <property type="evidence" value="ECO:0007669"/>
    <property type="project" value="UniProtKB-KW"/>
</dbReference>
<dbReference type="EMBL" id="PPED02000001">
    <property type="protein sequence ID" value="PWN71958.1"/>
    <property type="molecule type" value="Genomic_DNA"/>
</dbReference>
<comment type="similarity">
    <text evidence="1">Belongs to the terpene synthase family.</text>
</comment>
<dbReference type="SUPFAM" id="SSF48576">
    <property type="entry name" value="Terpenoid synthases"/>
    <property type="match status" value="1"/>
</dbReference>
<evidence type="ECO:0000256" key="1">
    <source>
        <dbReference type="RuleBase" id="RU366034"/>
    </source>
</evidence>
<keyword evidence="1" id="KW-0456">Lyase</keyword>
<dbReference type="GO" id="GO:0010333">
    <property type="term" value="F:terpene synthase activity"/>
    <property type="evidence" value="ECO:0007669"/>
    <property type="project" value="InterPro"/>
</dbReference>
<dbReference type="Pfam" id="PF19086">
    <property type="entry name" value="Terpene_syn_C_2"/>
    <property type="match status" value="1"/>
</dbReference>
<dbReference type="EC" id="4.2.3.-" evidence="1"/>
<comment type="caution">
    <text evidence="2">The sequence shown here is derived from an EMBL/GenBank/DDBJ whole genome shotgun (WGS) entry which is preliminary data.</text>
</comment>
<comment type="cofactor">
    <cofactor evidence="1">
        <name>Mg(2+)</name>
        <dbReference type="ChEBI" id="CHEBI:18420"/>
    </cofactor>
</comment>
<accession>A0A316XKK4</accession>
<dbReference type="PANTHER" id="PTHR35201:SF4">
    <property type="entry name" value="BETA-PINACENE SYNTHASE-RELATED"/>
    <property type="match status" value="1"/>
</dbReference>
<organism evidence="2 3">
    <name type="scientific">Chryseobacterium phosphatilyticum</name>
    <dbReference type="NCBI Taxonomy" id="475075"/>
    <lineage>
        <taxon>Bacteria</taxon>
        <taxon>Pseudomonadati</taxon>
        <taxon>Bacteroidota</taxon>
        <taxon>Flavobacteriia</taxon>
        <taxon>Flavobacteriales</taxon>
        <taxon>Weeksellaceae</taxon>
        <taxon>Chryseobacterium group</taxon>
        <taxon>Chryseobacterium</taxon>
    </lineage>
</organism>
<dbReference type="InterPro" id="IPR008949">
    <property type="entry name" value="Isoprenoid_synthase_dom_sf"/>
</dbReference>
<dbReference type="Proteomes" id="UP000236594">
    <property type="component" value="Unassembled WGS sequence"/>
</dbReference>
<dbReference type="PANTHER" id="PTHR35201">
    <property type="entry name" value="TERPENE SYNTHASE"/>
    <property type="match status" value="1"/>
</dbReference>
<evidence type="ECO:0000313" key="2">
    <source>
        <dbReference type="EMBL" id="PWN71958.1"/>
    </source>
</evidence>
<proteinExistence type="inferred from homology"/>
<evidence type="ECO:0000313" key="3">
    <source>
        <dbReference type="Proteomes" id="UP000236594"/>
    </source>
</evidence>
<protein>
    <recommendedName>
        <fullName evidence="1">Terpene synthase</fullName>
        <ecNumber evidence="1">4.2.3.-</ecNumber>
    </recommendedName>
</protein>
<sequence length="355" mass="41738">MKLLKIESYFIKLKPYVMNKQFNVPKPVYPWETLHSPFAGTLDNEETIWYDQDYQFLSKESMARYRKMRLIDVGPFMVPGATEKERILHATRFAIYMTVTDDYAELLPLKEIAAFRDRIFEVMMGDEPRPDELGIFRQMHTNRKEWIALGMPDFWLERMAKKYKYNFVTDGIMEESPYKISKEIPPIPLFHLIRANSIGMIPFIDLICPTTGFALPDFIYNHTVIQRIIMLQSIIVALQNDFATIGKELAIESEMFNIIKLLMHHNKMSFDEACKEGMRIHDEFVDELVTLSNNLPDFSPYQKETEEFIYYIKQMISGLNNWYYQSGTKRYEPGGFAVPPNGKGETLERVEIKFF</sequence>
<reference evidence="2 3" key="1">
    <citation type="submission" date="2018-04" db="EMBL/GenBank/DDBJ databases">
        <title>Draft Genome Sequence of Phosphate-Solubilizing Chryseobacterium sp. ISE14 that is a Biocontrol and Plant Growth-Promoting Rhizobacterium Isolated from Cucumber.</title>
        <authorList>
            <person name="Jeong J.-J."/>
            <person name="Sang M.K."/>
            <person name="Choi I.-G."/>
            <person name="Kim K.D."/>
        </authorList>
    </citation>
    <scope>NUCLEOTIDE SEQUENCE [LARGE SCALE GENOMIC DNA]</scope>
    <source>
        <strain evidence="2 3">ISE14</strain>
    </source>
</reference>
<dbReference type="Gene3D" id="1.10.600.10">
    <property type="entry name" value="Farnesyl Diphosphate Synthase"/>
    <property type="match status" value="1"/>
</dbReference>
<name>A0A316XKK4_9FLAO</name>
<keyword evidence="3" id="KW-1185">Reference proteome</keyword>
<keyword evidence="1" id="KW-0460">Magnesium</keyword>
<gene>
    <name evidence="2" type="ORF">C1631_004905</name>
</gene>